<name>A0A6J5SS98_9CAUD</name>
<evidence type="ECO:0000313" key="2">
    <source>
        <dbReference type="EMBL" id="CAB4218120.1"/>
    </source>
</evidence>
<accession>A0A6J5SS98</accession>
<sequence length="56" mass="6117">MQAKPTTYKVGTARFASQAVAAKVATNKAIFAATVNREGMTDEDRKDAFTSFFAKR</sequence>
<protein>
    <submittedName>
        <fullName evidence="2">Uncharacterized protein</fullName>
    </submittedName>
</protein>
<reference evidence="2" key="1">
    <citation type="submission" date="2020-05" db="EMBL/GenBank/DDBJ databases">
        <authorList>
            <person name="Chiriac C."/>
            <person name="Salcher M."/>
            <person name="Ghai R."/>
            <person name="Kavagutti S V."/>
        </authorList>
    </citation>
    <scope>NUCLEOTIDE SEQUENCE</scope>
</reference>
<gene>
    <name evidence="2" type="ORF">UFOVP1603_13</name>
    <name evidence="1" type="ORF">UFOVP833_12</name>
</gene>
<dbReference type="EMBL" id="LR796770">
    <property type="protein sequence ID" value="CAB4164971.1"/>
    <property type="molecule type" value="Genomic_DNA"/>
</dbReference>
<evidence type="ECO:0000313" key="1">
    <source>
        <dbReference type="EMBL" id="CAB4164971.1"/>
    </source>
</evidence>
<proteinExistence type="predicted"/>
<dbReference type="EMBL" id="LR797475">
    <property type="protein sequence ID" value="CAB4218120.1"/>
    <property type="molecule type" value="Genomic_DNA"/>
</dbReference>
<organism evidence="2">
    <name type="scientific">uncultured Caudovirales phage</name>
    <dbReference type="NCBI Taxonomy" id="2100421"/>
    <lineage>
        <taxon>Viruses</taxon>
        <taxon>Duplodnaviria</taxon>
        <taxon>Heunggongvirae</taxon>
        <taxon>Uroviricota</taxon>
        <taxon>Caudoviricetes</taxon>
        <taxon>Peduoviridae</taxon>
        <taxon>Maltschvirus</taxon>
        <taxon>Maltschvirus maltsch</taxon>
    </lineage>
</organism>